<keyword evidence="1" id="KW-0805">Transcription regulation</keyword>
<dbReference type="Gene3D" id="1.10.10.10">
    <property type="entry name" value="Winged helix-like DNA-binding domain superfamily/Winged helix DNA-binding domain"/>
    <property type="match status" value="1"/>
</dbReference>
<keyword evidence="2" id="KW-0238">DNA-binding</keyword>
<keyword evidence="7" id="KW-1185">Reference proteome</keyword>
<dbReference type="InterPro" id="IPR036388">
    <property type="entry name" value="WH-like_DNA-bd_sf"/>
</dbReference>
<organism evidence="6 7">
    <name type="scientific">Chryseolinea serpens</name>
    <dbReference type="NCBI Taxonomy" id="947013"/>
    <lineage>
        <taxon>Bacteria</taxon>
        <taxon>Pseudomonadati</taxon>
        <taxon>Bacteroidota</taxon>
        <taxon>Cytophagia</taxon>
        <taxon>Cytophagales</taxon>
        <taxon>Fulvivirgaceae</taxon>
        <taxon>Chryseolinea</taxon>
    </lineage>
</organism>
<dbReference type="SMART" id="SM00100">
    <property type="entry name" value="cNMP"/>
    <property type="match status" value="1"/>
</dbReference>
<dbReference type="SUPFAM" id="SSF46785">
    <property type="entry name" value="Winged helix' DNA-binding domain"/>
    <property type="match status" value="1"/>
</dbReference>
<dbReference type="InterPro" id="IPR000595">
    <property type="entry name" value="cNMP-bd_dom"/>
</dbReference>
<dbReference type="InterPro" id="IPR012318">
    <property type="entry name" value="HTH_CRP"/>
</dbReference>
<dbReference type="PROSITE" id="PS50042">
    <property type="entry name" value="CNMP_BINDING_3"/>
    <property type="match status" value="1"/>
</dbReference>
<keyword evidence="3" id="KW-0804">Transcription</keyword>
<keyword evidence="6" id="KW-0418">Kinase</keyword>
<dbReference type="GO" id="GO:0003700">
    <property type="term" value="F:DNA-binding transcription factor activity"/>
    <property type="evidence" value="ECO:0007669"/>
    <property type="project" value="TreeGrafter"/>
</dbReference>
<dbReference type="GO" id="GO:0003677">
    <property type="term" value="F:DNA binding"/>
    <property type="evidence" value="ECO:0007669"/>
    <property type="project" value="UniProtKB-KW"/>
</dbReference>
<evidence type="ECO:0000256" key="3">
    <source>
        <dbReference type="ARBA" id="ARBA00023163"/>
    </source>
</evidence>
<name>A0A1M5NER0_9BACT</name>
<evidence type="ECO:0000256" key="2">
    <source>
        <dbReference type="ARBA" id="ARBA00023125"/>
    </source>
</evidence>
<reference evidence="6 7" key="1">
    <citation type="submission" date="2016-11" db="EMBL/GenBank/DDBJ databases">
        <authorList>
            <person name="Jaros S."/>
            <person name="Januszkiewicz K."/>
            <person name="Wedrychowicz H."/>
        </authorList>
    </citation>
    <scope>NUCLEOTIDE SEQUENCE [LARGE SCALE GENOMIC DNA]</scope>
    <source>
        <strain evidence="6 7">DSM 24574</strain>
    </source>
</reference>
<dbReference type="PANTHER" id="PTHR24567">
    <property type="entry name" value="CRP FAMILY TRANSCRIPTIONAL REGULATORY PROTEIN"/>
    <property type="match status" value="1"/>
</dbReference>
<evidence type="ECO:0000259" key="5">
    <source>
        <dbReference type="PROSITE" id="PS51063"/>
    </source>
</evidence>
<feature type="domain" description="HTH crp-type" evidence="5">
    <location>
        <begin position="149"/>
        <end position="222"/>
    </location>
</feature>
<dbReference type="SUPFAM" id="SSF51206">
    <property type="entry name" value="cAMP-binding domain-like"/>
    <property type="match status" value="1"/>
</dbReference>
<dbReference type="GO" id="GO:0005829">
    <property type="term" value="C:cytosol"/>
    <property type="evidence" value="ECO:0007669"/>
    <property type="project" value="TreeGrafter"/>
</dbReference>
<dbReference type="InterPro" id="IPR050397">
    <property type="entry name" value="Env_Response_Regulators"/>
</dbReference>
<evidence type="ECO:0000256" key="1">
    <source>
        <dbReference type="ARBA" id="ARBA00023015"/>
    </source>
</evidence>
<dbReference type="InterPro" id="IPR036390">
    <property type="entry name" value="WH_DNA-bd_sf"/>
</dbReference>
<evidence type="ECO:0000313" key="6">
    <source>
        <dbReference type="EMBL" id="SHG88064.1"/>
    </source>
</evidence>
<feature type="domain" description="Cyclic nucleotide-binding" evidence="4">
    <location>
        <begin position="15"/>
        <end position="118"/>
    </location>
</feature>
<keyword evidence="6" id="KW-0808">Transferase</keyword>
<dbReference type="AlphaFoldDB" id="A0A1M5NER0"/>
<dbReference type="EMBL" id="FQWQ01000001">
    <property type="protein sequence ID" value="SHG88064.1"/>
    <property type="molecule type" value="Genomic_DNA"/>
</dbReference>
<dbReference type="Pfam" id="PF13545">
    <property type="entry name" value="HTH_Crp_2"/>
    <property type="match status" value="1"/>
</dbReference>
<dbReference type="Gene3D" id="2.60.120.10">
    <property type="entry name" value="Jelly Rolls"/>
    <property type="match status" value="1"/>
</dbReference>
<dbReference type="Proteomes" id="UP000184212">
    <property type="component" value="Unassembled WGS sequence"/>
</dbReference>
<protein>
    <submittedName>
        <fullName evidence="6">cAMP-binding domain of CRP or a regulatory subunit of cAMP-dependent protein kinases</fullName>
    </submittedName>
</protein>
<proteinExistence type="predicted"/>
<dbReference type="InterPro" id="IPR018490">
    <property type="entry name" value="cNMP-bd_dom_sf"/>
</dbReference>
<evidence type="ECO:0000313" key="7">
    <source>
        <dbReference type="Proteomes" id="UP000184212"/>
    </source>
</evidence>
<dbReference type="STRING" id="947013.SAMN04488109_2295"/>
<dbReference type="GO" id="GO:0016301">
    <property type="term" value="F:kinase activity"/>
    <property type="evidence" value="ECO:0007669"/>
    <property type="project" value="UniProtKB-KW"/>
</dbReference>
<sequence>MTNSSALWYFESTNLYNILCPHKVKRMADNHEFVTYKRSQFIYMPDDSATHIYMIVKGRVKIGHYLDSGEEVISAILTNGEIFGELALAGEDKRKDFAQASDETVICPLTINDLQALMYENRELSFKILKLIGLRIMKLERKLELLVFKDARTRIVEFLKDTAAWKGKKVGYETLIPTQLTHKDIACLTGTSRQTVTTILNDLKESNLINFDRKRILIRDLESLK</sequence>
<accession>A0A1M5NER0</accession>
<dbReference type="OrthoDB" id="9788438at2"/>
<dbReference type="InterPro" id="IPR014710">
    <property type="entry name" value="RmlC-like_jellyroll"/>
</dbReference>
<gene>
    <name evidence="6" type="ORF">SAMN04488109_2295</name>
</gene>
<dbReference type="CDD" id="cd00038">
    <property type="entry name" value="CAP_ED"/>
    <property type="match status" value="1"/>
</dbReference>
<evidence type="ECO:0000259" key="4">
    <source>
        <dbReference type="PROSITE" id="PS50042"/>
    </source>
</evidence>
<dbReference type="SMART" id="SM00419">
    <property type="entry name" value="HTH_CRP"/>
    <property type="match status" value="1"/>
</dbReference>
<dbReference type="PANTHER" id="PTHR24567:SF74">
    <property type="entry name" value="HTH-TYPE TRANSCRIPTIONAL REGULATOR ARCR"/>
    <property type="match status" value="1"/>
</dbReference>
<dbReference type="RefSeq" id="WP_073133767.1">
    <property type="nucleotide sequence ID" value="NZ_FQWQ01000001.1"/>
</dbReference>
<dbReference type="PROSITE" id="PS51063">
    <property type="entry name" value="HTH_CRP_2"/>
    <property type="match status" value="1"/>
</dbReference>
<dbReference type="Pfam" id="PF00027">
    <property type="entry name" value="cNMP_binding"/>
    <property type="match status" value="1"/>
</dbReference>